<dbReference type="PANTHER" id="PTHR46211">
    <property type="entry name" value="GLYCEROPHOSPHORYL DIESTER PHOSPHODIESTERASE"/>
    <property type="match status" value="1"/>
</dbReference>
<dbReference type="GO" id="GO:0008081">
    <property type="term" value="F:phosphoric diester hydrolase activity"/>
    <property type="evidence" value="ECO:0007669"/>
    <property type="project" value="InterPro"/>
</dbReference>
<accession>A0AAU8BTF7</accession>
<reference evidence="2" key="1">
    <citation type="submission" date="2023-01" db="EMBL/GenBank/DDBJ databases">
        <title>Vibrio sp. CB1-14 genome sequencing.</title>
        <authorList>
            <person name="Otstavnykh N."/>
            <person name="Isaeva M."/>
            <person name="Meleshko D."/>
        </authorList>
    </citation>
    <scope>NUCLEOTIDE SEQUENCE</scope>
    <source>
        <strain evidence="2">CB1-14</strain>
    </source>
</reference>
<dbReference type="AlphaFoldDB" id="A0AAU8BTF7"/>
<feature type="domain" description="GP-PDE" evidence="1">
    <location>
        <begin position="4"/>
        <end position="243"/>
    </location>
</feature>
<dbReference type="RefSeq" id="WP_353500075.1">
    <property type="nucleotide sequence ID" value="NZ_CP115921.1"/>
</dbReference>
<dbReference type="InterPro" id="IPR017946">
    <property type="entry name" value="PLC-like_Pdiesterase_TIM-brl"/>
</dbReference>
<dbReference type="Pfam" id="PF03009">
    <property type="entry name" value="GDPD"/>
    <property type="match status" value="1"/>
</dbReference>
<name>A0AAU8BTF7_9VIBR</name>
<protein>
    <submittedName>
        <fullName evidence="2">Glycerophosphodiester phosphodiesterase</fullName>
    </submittedName>
</protein>
<dbReference type="Gene3D" id="3.20.20.190">
    <property type="entry name" value="Phosphatidylinositol (PI) phosphodiesterase"/>
    <property type="match status" value="1"/>
</dbReference>
<proteinExistence type="predicted"/>
<dbReference type="SUPFAM" id="SSF51695">
    <property type="entry name" value="PLC-like phosphodiesterases"/>
    <property type="match status" value="1"/>
</dbReference>
<organism evidence="2">
    <name type="scientific">Vibrio chaetopteri</name>
    <dbReference type="NCBI Taxonomy" id="3016528"/>
    <lineage>
        <taxon>Bacteria</taxon>
        <taxon>Pseudomonadati</taxon>
        <taxon>Pseudomonadota</taxon>
        <taxon>Gammaproteobacteria</taxon>
        <taxon>Vibrionales</taxon>
        <taxon>Vibrionaceae</taxon>
        <taxon>Vibrio</taxon>
    </lineage>
</organism>
<dbReference type="KEGG" id="vck:PG915_19565"/>
<dbReference type="PANTHER" id="PTHR46211:SF1">
    <property type="entry name" value="GLYCEROPHOSPHODIESTER PHOSPHODIESTERASE, CYTOPLASMIC"/>
    <property type="match status" value="1"/>
</dbReference>
<evidence type="ECO:0000259" key="1">
    <source>
        <dbReference type="PROSITE" id="PS51704"/>
    </source>
</evidence>
<dbReference type="EMBL" id="CP115921">
    <property type="protein sequence ID" value="XCD18939.1"/>
    <property type="molecule type" value="Genomic_DNA"/>
</dbReference>
<dbReference type="GO" id="GO:0006629">
    <property type="term" value="P:lipid metabolic process"/>
    <property type="evidence" value="ECO:0007669"/>
    <property type="project" value="InterPro"/>
</dbReference>
<evidence type="ECO:0000313" key="2">
    <source>
        <dbReference type="EMBL" id="XCD18939.1"/>
    </source>
</evidence>
<sequence>MTKSFIASHRGGTLLWGENTRVAFEKTLTLPVELVEFDVHPTKDGVLVVHHDATLDRTTDMTGAISEKTWQEVSQARVNHSGGERMLTLTELCEMYRESDIKLRLEIKGDVEKSPYPGLVDKVLSVLEETNMTDKCIISSFNCETLQELAKKRPPMFTIWLVARNLPNLLGAERVATLAKDMSVNEVSVHVSQLKTETQCAVKAMGMEYGCYGAHCAETITKALNYGVYAFTTDRPDLALRLRDQLPRGASK</sequence>
<dbReference type="InterPro" id="IPR030395">
    <property type="entry name" value="GP_PDE_dom"/>
</dbReference>
<dbReference type="PROSITE" id="PS51704">
    <property type="entry name" value="GP_PDE"/>
    <property type="match status" value="1"/>
</dbReference>
<gene>
    <name evidence="2" type="ORF">PG915_19565</name>
</gene>